<proteinExistence type="predicted"/>
<organism evidence="2">
    <name type="scientific">uncultured Sphingopyxis sp</name>
    <dbReference type="NCBI Taxonomy" id="310581"/>
    <lineage>
        <taxon>Bacteria</taxon>
        <taxon>Pseudomonadati</taxon>
        <taxon>Pseudomonadota</taxon>
        <taxon>Alphaproteobacteria</taxon>
        <taxon>Sphingomonadales</taxon>
        <taxon>Sphingomonadaceae</taxon>
        <taxon>Sphingopyxis</taxon>
        <taxon>environmental samples</taxon>
    </lineage>
</organism>
<feature type="region of interest" description="Disordered" evidence="1">
    <location>
        <begin position="237"/>
        <end position="261"/>
    </location>
</feature>
<gene>
    <name evidence="2" type="ORF">SPPYR_1436</name>
</gene>
<evidence type="ECO:0000256" key="1">
    <source>
        <dbReference type="SAM" id="MobiDB-lite"/>
    </source>
</evidence>
<dbReference type="AlphaFoldDB" id="A0A1Y5PV55"/>
<dbReference type="RefSeq" id="WP_295325761.1">
    <property type="nucleotide sequence ID" value="NZ_LT598653.1"/>
</dbReference>
<evidence type="ECO:0000313" key="2">
    <source>
        <dbReference type="EMBL" id="SBV32556.1"/>
    </source>
</evidence>
<protein>
    <submittedName>
        <fullName evidence="2">Uncharacterized protein</fullName>
    </submittedName>
</protein>
<dbReference type="EMBL" id="LT598653">
    <property type="protein sequence ID" value="SBV32556.1"/>
    <property type="molecule type" value="Genomic_DNA"/>
</dbReference>
<accession>A0A1Y5PV55</accession>
<reference evidence="2" key="1">
    <citation type="submission" date="2016-03" db="EMBL/GenBank/DDBJ databases">
        <authorList>
            <person name="Ploux O."/>
        </authorList>
    </citation>
    <scope>NUCLEOTIDE SEQUENCE</scope>
    <source>
        <strain evidence="2">UC10</strain>
    </source>
</reference>
<dbReference type="KEGG" id="sphu:SPPYR_1436"/>
<sequence length="261" mass="27744">MRANTLQAAPTVERDNGDAIGRALVHDFFGRGHQLDAGPQVYLGQQLDEGSTIYAHFHDVDQFQVIVLGSGRFGRVPVQPITIQYADAFAPYGPIVAAQDGLGFFVFRRRAATGGWKMPGNARLIPRPMGRRFFVNVNDWQTPPQEGGICKEHLWGPAADGLAIELFRLPPDATAAIPVGAAGDLHLMICSGSLQHDGAHLPELSVLLPDEGDDKATITAGGDGAVVLALKFPVPSDRPGSGPAKGIGDHDSYVRAIDPTG</sequence>
<name>A0A1Y5PV55_9SPHN</name>